<keyword evidence="2" id="KW-0804">Transcription</keyword>
<feature type="domain" description="ANTAR" evidence="3">
    <location>
        <begin position="174"/>
        <end position="235"/>
    </location>
</feature>
<sequence length="251" mass="26141">MTSSGLGAPENDLLVVLRAASHDIITKRSIRDRETLLAQLVAAAVDLVPAAVGGGISRTSARDVRTSHATTAAIGELDVLQTRLDEGPCIEAAERPPDNGVMLARDLAGADGRRWPQFAPRAVEAGFRSMLSASLTGSPGGTRAALNLYSATADAFDATAIVTAGLFAGQAAALLYGADHAHDLGVALASRDVIGQAKGILMERFTVTGDQAFAMLVKSSQDTNMKLNDVARWLVDETEGHRPCGDARPGP</sequence>
<dbReference type="SUPFAM" id="SSF52172">
    <property type="entry name" value="CheY-like"/>
    <property type="match status" value="1"/>
</dbReference>
<organism evidence="4 5">
    <name type="scientific">Actinomycetospora rhizophila</name>
    <dbReference type="NCBI Taxonomy" id="1416876"/>
    <lineage>
        <taxon>Bacteria</taxon>
        <taxon>Bacillati</taxon>
        <taxon>Actinomycetota</taxon>
        <taxon>Actinomycetes</taxon>
        <taxon>Pseudonocardiales</taxon>
        <taxon>Pseudonocardiaceae</taxon>
        <taxon>Actinomycetospora</taxon>
    </lineage>
</organism>
<dbReference type="InterPro" id="IPR005561">
    <property type="entry name" value="ANTAR"/>
</dbReference>
<evidence type="ECO:0000313" key="5">
    <source>
        <dbReference type="Proteomes" id="UP001596175"/>
    </source>
</evidence>
<proteinExistence type="predicted"/>
<comment type="caution">
    <text evidence="4">The sequence shown here is derived from an EMBL/GenBank/DDBJ whole genome shotgun (WGS) entry which is preliminary data.</text>
</comment>
<accession>A0ABV9ZDR0</accession>
<reference evidence="5" key="1">
    <citation type="journal article" date="2019" name="Int. J. Syst. Evol. Microbiol.">
        <title>The Global Catalogue of Microorganisms (GCM) 10K type strain sequencing project: providing services to taxonomists for standard genome sequencing and annotation.</title>
        <authorList>
            <consortium name="The Broad Institute Genomics Platform"/>
            <consortium name="The Broad Institute Genome Sequencing Center for Infectious Disease"/>
            <person name="Wu L."/>
            <person name="Ma J."/>
        </authorList>
    </citation>
    <scope>NUCLEOTIDE SEQUENCE [LARGE SCALE GENOMIC DNA]</scope>
    <source>
        <strain evidence="5">XZYJ18</strain>
    </source>
</reference>
<dbReference type="InterPro" id="IPR012074">
    <property type="entry name" value="GAF_ANTAR"/>
</dbReference>
<protein>
    <submittedName>
        <fullName evidence="4">ANTAR domain-containing protein</fullName>
    </submittedName>
</protein>
<gene>
    <name evidence="4" type="ORF">ACFPK1_11660</name>
</gene>
<keyword evidence="5" id="KW-1185">Reference proteome</keyword>
<dbReference type="Pfam" id="PF03861">
    <property type="entry name" value="ANTAR"/>
    <property type="match status" value="1"/>
</dbReference>
<evidence type="ECO:0000256" key="2">
    <source>
        <dbReference type="ARBA" id="ARBA00023163"/>
    </source>
</evidence>
<name>A0ABV9ZDR0_9PSEU</name>
<dbReference type="Gene3D" id="1.10.10.10">
    <property type="entry name" value="Winged helix-like DNA-binding domain superfamily/Winged helix DNA-binding domain"/>
    <property type="match status" value="1"/>
</dbReference>
<evidence type="ECO:0000256" key="1">
    <source>
        <dbReference type="ARBA" id="ARBA00023015"/>
    </source>
</evidence>
<dbReference type="Proteomes" id="UP001596175">
    <property type="component" value="Unassembled WGS sequence"/>
</dbReference>
<dbReference type="Gene3D" id="3.30.450.40">
    <property type="match status" value="1"/>
</dbReference>
<dbReference type="PROSITE" id="PS50921">
    <property type="entry name" value="ANTAR"/>
    <property type="match status" value="1"/>
</dbReference>
<dbReference type="InterPro" id="IPR011006">
    <property type="entry name" value="CheY-like_superfamily"/>
</dbReference>
<dbReference type="SMART" id="SM01012">
    <property type="entry name" value="ANTAR"/>
    <property type="match status" value="1"/>
</dbReference>
<dbReference type="PIRSF" id="PIRSF036625">
    <property type="entry name" value="GAF_ANTAR"/>
    <property type="match status" value="1"/>
</dbReference>
<dbReference type="InterPro" id="IPR036388">
    <property type="entry name" value="WH-like_DNA-bd_sf"/>
</dbReference>
<dbReference type="RefSeq" id="WP_378021090.1">
    <property type="nucleotide sequence ID" value="NZ_JBHSKG010000005.1"/>
</dbReference>
<evidence type="ECO:0000313" key="4">
    <source>
        <dbReference type="EMBL" id="MFC5138890.1"/>
    </source>
</evidence>
<keyword evidence="1" id="KW-0805">Transcription regulation</keyword>
<dbReference type="InterPro" id="IPR029016">
    <property type="entry name" value="GAF-like_dom_sf"/>
</dbReference>
<dbReference type="SUPFAM" id="SSF55781">
    <property type="entry name" value="GAF domain-like"/>
    <property type="match status" value="1"/>
</dbReference>
<evidence type="ECO:0000259" key="3">
    <source>
        <dbReference type="PROSITE" id="PS50921"/>
    </source>
</evidence>
<dbReference type="EMBL" id="JBHSKG010000005">
    <property type="protein sequence ID" value="MFC5138890.1"/>
    <property type="molecule type" value="Genomic_DNA"/>
</dbReference>